<dbReference type="InterPro" id="IPR057005">
    <property type="entry name" value="Phage_TAC_17"/>
</dbReference>
<comment type="caution">
    <text evidence="1">The sequence shown here is derived from an EMBL/GenBank/DDBJ whole genome shotgun (WGS) entry which is preliminary data.</text>
</comment>
<evidence type="ECO:0000313" key="2">
    <source>
        <dbReference type="Proteomes" id="UP000283585"/>
    </source>
</evidence>
<name>A0A411ZT30_9FIRM</name>
<dbReference type="AlphaFoldDB" id="A0A411ZT30"/>
<dbReference type="EMBL" id="QRSS01000005">
    <property type="protein sequence ID" value="RGQ05978.1"/>
    <property type="molecule type" value="Genomic_DNA"/>
</dbReference>
<evidence type="ECO:0000313" key="1">
    <source>
        <dbReference type="EMBL" id="RGQ05978.1"/>
    </source>
</evidence>
<protein>
    <submittedName>
        <fullName evidence="1">Uncharacterized protein</fullName>
    </submittedName>
</protein>
<dbReference type="Pfam" id="PF23803">
    <property type="entry name" value="Phage_TAC_17"/>
    <property type="match status" value="1"/>
</dbReference>
<sequence length="136" mass="15585">MFITTIDYTDFDGNERKETLRFSLSEPEIMEMEASYPGGLEKMLRKIIDEKDNQKILAVFKDLILKSYGEKSPDGRRFMKSKEISEAFSQTGAYEKLYMKIMRDTDFAIKFTNEIMPESVRKASADVAADQIVAGV</sequence>
<proteinExistence type="predicted"/>
<gene>
    <name evidence="1" type="ORF">DWZ12_05785</name>
</gene>
<dbReference type="Proteomes" id="UP000283585">
    <property type="component" value="Unassembled WGS sequence"/>
</dbReference>
<accession>A0A411ZT30</accession>
<organism evidence="1 2">
    <name type="scientific">Blautia obeum</name>
    <dbReference type="NCBI Taxonomy" id="40520"/>
    <lineage>
        <taxon>Bacteria</taxon>
        <taxon>Bacillati</taxon>
        <taxon>Bacillota</taxon>
        <taxon>Clostridia</taxon>
        <taxon>Lachnospirales</taxon>
        <taxon>Lachnospiraceae</taxon>
        <taxon>Blautia</taxon>
    </lineage>
</organism>
<dbReference type="RefSeq" id="WP_118044526.1">
    <property type="nucleotide sequence ID" value="NZ_QRSS01000005.1"/>
</dbReference>
<reference evidence="1 2" key="1">
    <citation type="submission" date="2018-08" db="EMBL/GenBank/DDBJ databases">
        <title>A genome reference for cultivated species of the human gut microbiota.</title>
        <authorList>
            <person name="Zou Y."/>
            <person name="Xue W."/>
            <person name="Luo G."/>
        </authorList>
    </citation>
    <scope>NUCLEOTIDE SEQUENCE [LARGE SCALE GENOMIC DNA]</scope>
    <source>
        <strain evidence="1 2">AF29-2BH</strain>
    </source>
</reference>